<keyword evidence="5 7" id="KW-0975">Bacterial flagellum</keyword>
<dbReference type="PANTHER" id="PTHR34933:SF1">
    <property type="entry name" value="FLAGELLAR L-RING PROTEIN"/>
    <property type="match status" value="1"/>
</dbReference>
<keyword evidence="6 7" id="KW-0998">Cell outer membrane</keyword>
<dbReference type="AlphaFoldDB" id="A0A9X1DBQ8"/>
<comment type="similarity">
    <text evidence="2 7">Belongs to the FlgH family.</text>
</comment>
<dbReference type="EMBL" id="JAHGAW010000005">
    <property type="protein sequence ID" value="MBT2187076.1"/>
    <property type="molecule type" value="Genomic_DNA"/>
</dbReference>
<dbReference type="PRINTS" id="PR01008">
    <property type="entry name" value="FLGLRINGFLGH"/>
</dbReference>
<dbReference type="Pfam" id="PF02107">
    <property type="entry name" value="FlgH"/>
    <property type="match status" value="1"/>
</dbReference>
<comment type="caution">
    <text evidence="10">The sequence shown here is derived from an EMBL/GenBank/DDBJ whole genome shotgun (WGS) entry which is preliminary data.</text>
</comment>
<keyword evidence="10" id="KW-0969">Cilium</keyword>
<organism evidence="10 11">
    <name type="scientific">Sphingobium nicotianae</name>
    <dbReference type="NCBI Taxonomy" id="2782607"/>
    <lineage>
        <taxon>Bacteria</taxon>
        <taxon>Pseudomonadati</taxon>
        <taxon>Pseudomonadota</taxon>
        <taxon>Alphaproteobacteria</taxon>
        <taxon>Sphingomonadales</taxon>
        <taxon>Sphingomonadaceae</taxon>
        <taxon>Sphingobium</taxon>
    </lineage>
</organism>
<evidence type="ECO:0000256" key="1">
    <source>
        <dbReference type="ARBA" id="ARBA00002591"/>
    </source>
</evidence>
<gene>
    <name evidence="7" type="primary">flgH</name>
    <name evidence="10" type="ORF">KK488_08970</name>
</gene>
<dbReference type="GO" id="GO:0009427">
    <property type="term" value="C:bacterial-type flagellum basal body, distal rod, L ring"/>
    <property type="evidence" value="ECO:0007669"/>
    <property type="project" value="InterPro"/>
</dbReference>
<sequence>MKTLITLGAIAALIATPASAGLFGKKQDPMADPAYQPTFSSEEAPAAHANGSIFQASAGYSALFNGARAAQVGDIITILLVERTQATKSNSANTDRSGSIGLTPPSTGPFSKLFSASDVGASGSQGFKGKGDAAQSNALSGEITVTIAKVYANGTMLVRGQKALTLNRGDEYVQISGLVRQADIGPDNRVLSTRVADARITYTGKGEIARASRQGWLQRFFSMISPF</sequence>
<feature type="chain" id="PRO_5040851160" description="Flagellar L-ring protein" evidence="9">
    <location>
        <begin position="21"/>
        <end position="227"/>
    </location>
</feature>
<evidence type="ECO:0000256" key="3">
    <source>
        <dbReference type="ARBA" id="ARBA00022729"/>
    </source>
</evidence>
<dbReference type="GO" id="GO:0009279">
    <property type="term" value="C:cell outer membrane"/>
    <property type="evidence" value="ECO:0007669"/>
    <property type="project" value="UniProtKB-SubCell"/>
</dbReference>
<evidence type="ECO:0000256" key="4">
    <source>
        <dbReference type="ARBA" id="ARBA00023136"/>
    </source>
</evidence>
<dbReference type="HAMAP" id="MF_00415">
    <property type="entry name" value="FlgH"/>
    <property type="match status" value="1"/>
</dbReference>
<evidence type="ECO:0000256" key="7">
    <source>
        <dbReference type="HAMAP-Rule" id="MF_00415"/>
    </source>
</evidence>
<keyword evidence="4 7" id="KW-0472">Membrane</keyword>
<dbReference type="GO" id="GO:0071973">
    <property type="term" value="P:bacterial-type flagellum-dependent cell motility"/>
    <property type="evidence" value="ECO:0007669"/>
    <property type="project" value="InterPro"/>
</dbReference>
<evidence type="ECO:0000313" key="10">
    <source>
        <dbReference type="EMBL" id="MBT2187076.1"/>
    </source>
</evidence>
<accession>A0A9X1DBQ8</accession>
<feature type="signal peptide" evidence="9">
    <location>
        <begin position="1"/>
        <end position="20"/>
    </location>
</feature>
<dbReference type="PANTHER" id="PTHR34933">
    <property type="entry name" value="FLAGELLAR L-RING PROTEIN"/>
    <property type="match status" value="1"/>
</dbReference>
<feature type="compositionally biased region" description="Polar residues" evidence="8">
    <location>
        <begin position="87"/>
        <end position="97"/>
    </location>
</feature>
<dbReference type="Proteomes" id="UP001138757">
    <property type="component" value="Unassembled WGS sequence"/>
</dbReference>
<protein>
    <recommendedName>
        <fullName evidence="7">Flagellar L-ring protein</fullName>
    </recommendedName>
    <alternativeName>
        <fullName evidence="7">Basal body L-ring protein</fullName>
    </alternativeName>
</protein>
<comment type="function">
    <text evidence="1 7">Assembles around the rod to form the L-ring and probably protects the motor/basal body from shearing forces during rotation.</text>
</comment>
<keyword evidence="10" id="KW-0282">Flagellum</keyword>
<dbReference type="InterPro" id="IPR000527">
    <property type="entry name" value="Flag_Lring"/>
</dbReference>
<dbReference type="RefSeq" id="WP_214622826.1">
    <property type="nucleotide sequence ID" value="NZ_JAHGAW010000005.1"/>
</dbReference>
<name>A0A9X1DBQ8_9SPHN</name>
<comment type="subunit">
    <text evidence="7">The basal body constitutes a major portion of the flagellar organelle and consists of four rings (L,P,S, and M) mounted on a central rod.</text>
</comment>
<proteinExistence type="inferred from homology"/>
<evidence type="ECO:0000256" key="2">
    <source>
        <dbReference type="ARBA" id="ARBA00006929"/>
    </source>
</evidence>
<feature type="region of interest" description="Disordered" evidence="8">
    <location>
        <begin position="87"/>
        <end position="106"/>
    </location>
</feature>
<evidence type="ECO:0000313" key="11">
    <source>
        <dbReference type="Proteomes" id="UP001138757"/>
    </source>
</evidence>
<dbReference type="GO" id="GO:0003774">
    <property type="term" value="F:cytoskeletal motor activity"/>
    <property type="evidence" value="ECO:0007669"/>
    <property type="project" value="InterPro"/>
</dbReference>
<evidence type="ECO:0000256" key="9">
    <source>
        <dbReference type="SAM" id="SignalP"/>
    </source>
</evidence>
<keyword evidence="3 9" id="KW-0732">Signal</keyword>
<reference evidence="10" key="1">
    <citation type="submission" date="2021-05" db="EMBL/GenBank/DDBJ databases">
        <title>Genome of Sphingobium sp. strain.</title>
        <authorList>
            <person name="Fan R."/>
        </authorList>
    </citation>
    <scope>NUCLEOTIDE SEQUENCE</scope>
    <source>
        <strain evidence="10">H33</strain>
    </source>
</reference>
<evidence type="ECO:0000256" key="8">
    <source>
        <dbReference type="SAM" id="MobiDB-lite"/>
    </source>
</evidence>
<evidence type="ECO:0000256" key="6">
    <source>
        <dbReference type="ARBA" id="ARBA00023237"/>
    </source>
</evidence>
<keyword evidence="10" id="KW-0966">Cell projection</keyword>
<evidence type="ECO:0000256" key="5">
    <source>
        <dbReference type="ARBA" id="ARBA00023143"/>
    </source>
</evidence>
<comment type="subcellular location">
    <subcellularLocation>
        <location evidence="7">Cell outer membrane</location>
    </subcellularLocation>
    <subcellularLocation>
        <location evidence="7">Bacterial flagellum basal body</location>
    </subcellularLocation>
</comment>
<keyword evidence="11" id="KW-1185">Reference proteome</keyword>